<dbReference type="RefSeq" id="WP_132143170.1">
    <property type="nucleotide sequence ID" value="NZ_SMCS01000003.1"/>
</dbReference>
<evidence type="ECO:0000313" key="3">
    <source>
        <dbReference type="EMBL" id="TCV94655.1"/>
    </source>
</evidence>
<proteinExistence type="predicted"/>
<keyword evidence="4" id="KW-1185">Reference proteome</keyword>
<dbReference type="OrthoDB" id="527247at2"/>
<dbReference type="Proteomes" id="UP000295645">
    <property type="component" value="Unassembled WGS sequence"/>
</dbReference>
<feature type="compositionally biased region" description="Pro residues" evidence="1">
    <location>
        <begin position="356"/>
        <end position="371"/>
    </location>
</feature>
<name>A0A4R3YP46_9GAMM</name>
<protein>
    <submittedName>
        <fullName evidence="3">Uncharacterized protein DUF4255</fullName>
    </submittedName>
</protein>
<accession>A0A4R3YP46</accession>
<feature type="domain" description="Pvc16 N-terminal" evidence="2">
    <location>
        <begin position="9"/>
        <end position="208"/>
    </location>
</feature>
<dbReference type="AlphaFoldDB" id="A0A4R3YP46"/>
<dbReference type="Pfam" id="PF14065">
    <property type="entry name" value="Pvc16_N"/>
    <property type="match status" value="1"/>
</dbReference>
<evidence type="ECO:0000259" key="2">
    <source>
        <dbReference type="Pfam" id="PF14065"/>
    </source>
</evidence>
<dbReference type="InterPro" id="IPR025351">
    <property type="entry name" value="Pvc16_N"/>
</dbReference>
<dbReference type="EMBL" id="SMCS01000003">
    <property type="protein sequence ID" value="TCV94655.1"/>
    <property type="molecule type" value="Genomic_DNA"/>
</dbReference>
<gene>
    <name evidence="3" type="ORF">EC912_103140</name>
</gene>
<organism evidence="3 4">
    <name type="scientific">Luteibacter rhizovicinus</name>
    <dbReference type="NCBI Taxonomy" id="242606"/>
    <lineage>
        <taxon>Bacteria</taxon>
        <taxon>Pseudomonadati</taxon>
        <taxon>Pseudomonadota</taxon>
        <taxon>Gammaproteobacteria</taxon>
        <taxon>Lysobacterales</taxon>
        <taxon>Rhodanobacteraceae</taxon>
        <taxon>Luteibacter</taxon>
    </lineage>
</organism>
<comment type="caution">
    <text evidence="3">The sequence shown here is derived from an EMBL/GenBank/DDBJ whole genome shotgun (WGS) entry which is preliminary data.</text>
</comment>
<sequence>MSTALAVAAVTQALKNLLADGVLDEHVTGSVGDVLISALPPDRIATEGVGAKSQLNLFLYQVTENAAWRNMDLPTRDVDGNCVANSPLALNLHYLLMAYGIKELHSEILLGYGMQVLHETPLLPRNGLRKALAGVTTTDVPPQLKTIAASNLADQFEVVKVSPEVLSTEEISRLWTAFGAKYRPSAAYVASCVIIQRTDPLRATKPVATPNILVQPLQRPQILEVQPSTIAVGGTLALIGSQLVAPGVQVVFPRDTVALDPGGTMQRLTVTVPATLYAGVNTVVVSQPVDFHTPDGTTREGAQSNSLAFMVVPTLGAVPATVARGGTLVLNVAPPVRFDQDADIIIGDSVLRVPTRPAPPDPPPPPAPLPPGWGTSPTLSIVVPATVPLGTALVRVRVDGAESALLPASGPFTTPSIQVTP</sequence>
<evidence type="ECO:0000256" key="1">
    <source>
        <dbReference type="SAM" id="MobiDB-lite"/>
    </source>
</evidence>
<feature type="region of interest" description="Disordered" evidence="1">
    <location>
        <begin position="353"/>
        <end position="373"/>
    </location>
</feature>
<reference evidence="3 4" key="1">
    <citation type="submission" date="2019-03" db="EMBL/GenBank/DDBJ databases">
        <title>Above-ground endophytic microbial communities from plants in different locations in the United States.</title>
        <authorList>
            <person name="Frank C."/>
        </authorList>
    </citation>
    <scope>NUCLEOTIDE SEQUENCE [LARGE SCALE GENOMIC DNA]</scope>
    <source>
        <strain evidence="3 4">LP_13_YM</strain>
    </source>
</reference>
<evidence type="ECO:0000313" key="4">
    <source>
        <dbReference type="Proteomes" id="UP000295645"/>
    </source>
</evidence>